<accession>A0A1I0CI89</accession>
<reference evidence="13 14" key="1">
    <citation type="submission" date="2016-10" db="EMBL/GenBank/DDBJ databases">
        <authorList>
            <person name="de Groot N.N."/>
        </authorList>
    </citation>
    <scope>NUCLEOTIDE SEQUENCE [LARGE SCALE GENOMIC DNA]</scope>
    <source>
        <strain evidence="13 14">KH1P1</strain>
    </source>
</reference>
<dbReference type="NCBIfam" id="TIGR01525">
    <property type="entry name" value="ATPase-IB_hvy"/>
    <property type="match status" value="1"/>
</dbReference>
<feature type="transmembrane region" description="Helical" evidence="11">
    <location>
        <begin position="240"/>
        <end position="263"/>
    </location>
</feature>
<dbReference type="InterPro" id="IPR027256">
    <property type="entry name" value="P-typ_ATPase_IB"/>
</dbReference>
<dbReference type="GO" id="GO:0046872">
    <property type="term" value="F:metal ion binding"/>
    <property type="evidence" value="ECO:0007669"/>
    <property type="project" value="UniProtKB-KW"/>
</dbReference>
<dbReference type="Gene3D" id="3.40.50.1000">
    <property type="entry name" value="HAD superfamily/HAD-like"/>
    <property type="match status" value="1"/>
</dbReference>
<evidence type="ECO:0000256" key="7">
    <source>
        <dbReference type="ARBA" id="ARBA00022989"/>
    </source>
</evidence>
<dbReference type="STRING" id="1526.SAMN02910262_00563"/>
<evidence type="ECO:0000256" key="6">
    <source>
        <dbReference type="ARBA" id="ARBA00022967"/>
    </source>
</evidence>
<dbReference type="SUPFAM" id="SSF81653">
    <property type="entry name" value="Calcium ATPase, transduction domain A"/>
    <property type="match status" value="1"/>
</dbReference>
<dbReference type="Pfam" id="PF00122">
    <property type="entry name" value="E1-E2_ATPase"/>
    <property type="match status" value="1"/>
</dbReference>
<feature type="transmembrane region" description="Helical" evidence="11">
    <location>
        <begin position="40"/>
        <end position="57"/>
    </location>
</feature>
<feature type="transmembrane region" description="Helical" evidence="11">
    <location>
        <begin position="590"/>
        <end position="609"/>
    </location>
</feature>
<dbReference type="PANTHER" id="PTHR48085">
    <property type="entry name" value="CADMIUM/ZINC-TRANSPORTING ATPASE HMA2-RELATED"/>
    <property type="match status" value="1"/>
</dbReference>
<comment type="catalytic activity">
    <reaction evidence="10">
        <text>Cd(2+)(in) + ATP + H2O = Cd(2+)(out) + ADP + phosphate + H(+)</text>
        <dbReference type="Rhea" id="RHEA:12132"/>
        <dbReference type="ChEBI" id="CHEBI:15377"/>
        <dbReference type="ChEBI" id="CHEBI:15378"/>
        <dbReference type="ChEBI" id="CHEBI:30616"/>
        <dbReference type="ChEBI" id="CHEBI:43474"/>
        <dbReference type="ChEBI" id="CHEBI:48775"/>
        <dbReference type="ChEBI" id="CHEBI:456216"/>
        <dbReference type="EC" id="7.2.2.21"/>
    </reaction>
</comment>
<evidence type="ECO:0000313" key="14">
    <source>
        <dbReference type="Proteomes" id="UP000199820"/>
    </source>
</evidence>
<dbReference type="InterPro" id="IPR051014">
    <property type="entry name" value="Cation_Transport_ATPase_IB"/>
</dbReference>
<dbReference type="GO" id="GO:0005886">
    <property type="term" value="C:plasma membrane"/>
    <property type="evidence" value="ECO:0007669"/>
    <property type="project" value="UniProtKB-SubCell"/>
</dbReference>
<dbReference type="GO" id="GO:0016887">
    <property type="term" value="F:ATP hydrolysis activity"/>
    <property type="evidence" value="ECO:0007669"/>
    <property type="project" value="InterPro"/>
</dbReference>
<evidence type="ECO:0000256" key="2">
    <source>
        <dbReference type="ARBA" id="ARBA00006024"/>
    </source>
</evidence>
<dbReference type="NCBIfam" id="TIGR01494">
    <property type="entry name" value="ATPase_P-type"/>
    <property type="match status" value="1"/>
</dbReference>
<dbReference type="PANTHER" id="PTHR48085:SF5">
    <property type="entry name" value="CADMIUM_ZINC-TRANSPORTING ATPASE HMA4-RELATED"/>
    <property type="match status" value="1"/>
</dbReference>
<dbReference type="GO" id="GO:0008551">
    <property type="term" value="F:P-type cadmium transporter activity"/>
    <property type="evidence" value="ECO:0007669"/>
    <property type="project" value="UniProtKB-EC"/>
</dbReference>
<proteinExistence type="inferred from homology"/>
<dbReference type="SUPFAM" id="SSF56784">
    <property type="entry name" value="HAD-like"/>
    <property type="match status" value="1"/>
</dbReference>
<dbReference type="PROSITE" id="PS00154">
    <property type="entry name" value="ATPASE_E1_E2"/>
    <property type="match status" value="1"/>
</dbReference>
<keyword evidence="7 11" id="KW-1133">Transmembrane helix</keyword>
<keyword evidence="5 11" id="KW-0479">Metal-binding</keyword>
<dbReference type="SFLD" id="SFLDF00027">
    <property type="entry name" value="p-type_atpase"/>
    <property type="match status" value="1"/>
</dbReference>
<feature type="transmembrane region" description="Helical" evidence="11">
    <location>
        <begin position="12"/>
        <end position="34"/>
    </location>
</feature>
<evidence type="ECO:0000256" key="10">
    <source>
        <dbReference type="ARBA" id="ARBA00049338"/>
    </source>
</evidence>
<dbReference type="InterPro" id="IPR036412">
    <property type="entry name" value="HAD-like_sf"/>
</dbReference>
<dbReference type="Pfam" id="PF00702">
    <property type="entry name" value="Hydrolase"/>
    <property type="match status" value="1"/>
</dbReference>
<dbReference type="InterPro" id="IPR023214">
    <property type="entry name" value="HAD_sf"/>
</dbReference>
<comment type="similarity">
    <text evidence="2 11">Belongs to the cation transport ATPase (P-type) (TC 3.A.3) family. Type IB subfamily.</text>
</comment>
<dbReference type="AlphaFoldDB" id="A0A1I0CI89"/>
<dbReference type="EC" id="7.2.2.21" evidence="9"/>
<evidence type="ECO:0000256" key="8">
    <source>
        <dbReference type="ARBA" id="ARBA00023136"/>
    </source>
</evidence>
<protein>
    <recommendedName>
        <fullName evidence="9">Cd(2+)-exporting ATPase</fullName>
        <ecNumber evidence="9">7.2.2.21</ecNumber>
    </recommendedName>
</protein>
<name>A0A1I0CI89_9FIRM</name>
<organism evidence="13 14">
    <name type="scientific">[Clostridium] aminophilum</name>
    <dbReference type="NCBI Taxonomy" id="1526"/>
    <lineage>
        <taxon>Bacteria</taxon>
        <taxon>Bacillati</taxon>
        <taxon>Bacillota</taxon>
        <taxon>Clostridia</taxon>
        <taxon>Lachnospirales</taxon>
        <taxon>Lachnospiraceae</taxon>
    </lineage>
</organism>
<dbReference type="InterPro" id="IPR018303">
    <property type="entry name" value="ATPase_P-typ_P_site"/>
</dbReference>
<keyword evidence="11" id="KW-1003">Cell membrane</keyword>
<dbReference type="SFLD" id="SFLDS00003">
    <property type="entry name" value="Haloacid_Dehalogenase"/>
    <property type="match status" value="1"/>
</dbReference>
<dbReference type="InterPro" id="IPR059000">
    <property type="entry name" value="ATPase_P-type_domA"/>
</dbReference>
<gene>
    <name evidence="13" type="ORF">SAMN04487771_100764</name>
</gene>
<evidence type="ECO:0000256" key="11">
    <source>
        <dbReference type="RuleBase" id="RU362081"/>
    </source>
</evidence>
<dbReference type="SFLD" id="SFLDG00002">
    <property type="entry name" value="C1.7:_P-type_atpase_like"/>
    <property type="match status" value="1"/>
</dbReference>
<sequence length="641" mass="68738">MNDKQKKELIKICSAVILFLIMMTAEKTGMLPALFGDRKINFVLYLIPYLLCGYPVVRKAFLGIRNRQPLDECFLMFIATIGAFATGENSEAVAVMAFYQVGEWFQGYAVGKSRQSISDLMDIVPEFANVEQEDGSFETVDPDDVCPGDILVIRPGEKIPVDSVVLSGESLINTSALTGEPVPRTVREGDDVISGCVNGEGLLRVKAVKEFEDSTVSRILELVENASEKKSRTEAFITRFARVYTPIVVGLAVMLAILPPLMFGGWMTWIYRACTFLVISCPCALVISVPLAFFGGIGAASKSGVLVKGSNYLELLAHLDTVVSDKTGTLTEGSFTVTDLRPAEGVTPEDLLRTAAIAESLSLHPIAHSILAEYETRFGKTQPITERPTDSENVSGKGITARAGGRKILVGSRKFMEDQGILPENIEDPAATIVFVAEVDRYLGAILIRDRIKESAPEAIRGMKKAGVRSFVMLTGDRREAADAVGKELGVDLVRAELLPQDKVSEVESLLTGLQKNGDTAGRGRLAFIGDGINDAPVLTRADVGIAMGSMGSDAAIEAADVVIMDDNLSRIPGVIAIAKKTAAVSAQNIVFAITVKVLILILGAVGIANMWAAVFADVGVAVLCILNSMRLLKANSSITV</sequence>
<dbReference type="PRINTS" id="PR00941">
    <property type="entry name" value="CDATPASE"/>
</dbReference>
<dbReference type="PRINTS" id="PR00119">
    <property type="entry name" value="CATATPASE"/>
</dbReference>
<dbReference type="eggNOG" id="COG2217">
    <property type="taxonomic scope" value="Bacteria"/>
</dbReference>
<keyword evidence="6" id="KW-1278">Translocase</keyword>
<feature type="transmembrane region" description="Helical" evidence="11">
    <location>
        <begin position="269"/>
        <end position="294"/>
    </location>
</feature>
<dbReference type="NCBIfam" id="TIGR01512">
    <property type="entry name" value="ATPase-IB2_Cd"/>
    <property type="match status" value="1"/>
</dbReference>
<keyword evidence="11" id="KW-0067">ATP-binding</keyword>
<dbReference type="InterPro" id="IPR001757">
    <property type="entry name" value="P_typ_ATPase"/>
</dbReference>
<evidence type="ECO:0000259" key="12">
    <source>
        <dbReference type="Pfam" id="PF00122"/>
    </source>
</evidence>
<evidence type="ECO:0000256" key="4">
    <source>
        <dbReference type="ARBA" id="ARBA00022692"/>
    </source>
</evidence>
<dbReference type="InterPro" id="IPR008250">
    <property type="entry name" value="ATPase_P-typ_transduc_dom_A_sf"/>
</dbReference>
<dbReference type="GO" id="GO:0005524">
    <property type="term" value="F:ATP binding"/>
    <property type="evidence" value="ECO:0007669"/>
    <property type="project" value="UniProtKB-UniRule"/>
</dbReference>
<dbReference type="InterPro" id="IPR023298">
    <property type="entry name" value="ATPase_P-typ_TM_dom_sf"/>
</dbReference>
<keyword evidence="4 11" id="KW-0812">Transmembrane</keyword>
<keyword evidence="8 11" id="KW-0472">Membrane</keyword>
<dbReference type="OrthoDB" id="9813266at2"/>
<evidence type="ECO:0000256" key="3">
    <source>
        <dbReference type="ARBA" id="ARBA00022539"/>
    </source>
</evidence>
<dbReference type="Gene3D" id="2.70.150.10">
    <property type="entry name" value="Calcium-transporting ATPase, cytoplasmic transduction domain A"/>
    <property type="match status" value="1"/>
</dbReference>
<keyword evidence="3" id="KW-0104">Cadmium</keyword>
<dbReference type="FunFam" id="2.70.150.10:FF:000002">
    <property type="entry name" value="Copper-transporting ATPase 1, putative"/>
    <property type="match status" value="1"/>
</dbReference>
<evidence type="ECO:0000256" key="9">
    <source>
        <dbReference type="ARBA" id="ARBA00039103"/>
    </source>
</evidence>
<dbReference type="Gene3D" id="3.40.1110.10">
    <property type="entry name" value="Calcium-transporting ATPase, cytoplasmic domain N"/>
    <property type="match status" value="1"/>
</dbReference>
<dbReference type="Proteomes" id="UP000199820">
    <property type="component" value="Unassembled WGS sequence"/>
</dbReference>
<dbReference type="EMBL" id="FOIL01000007">
    <property type="protein sequence ID" value="SET19356.1"/>
    <property type="molecule type" value="Genomic_DNA"/>
</dbReference>
<evidence type="ECO:0000256" key="5">
    <source>
        <dbReference type="ARBA" id="ARBA00022723"/>
    </source>
</evidence>
<evidence type="ECO:0000256" key="1">
    <source>
        <dbReference type="ARBA" id="ARBA00004651"/>
    </source>
</evidence>
<dbReference type="SUPFAM" id="SSF81665">
    <property type="entry name" value="Calcium ATPase, transmembrane domain M"/>
    <property type="match status" value="1"/>
</dbReference>
<dbReference type="InterPro" id="IPR044492">
    <property type="entry name" value="P_typ_ATPase_HD_dom"/>
</dbReference>
<comment type="subcellular location">
    <subcellularLocation>
        <location evidence="1">Cell membrane</location>
        <topology evidence="1">Multi-pass membrane protein</topology>
    </subcellularLocation>
</comment>
<evidence type="ECO:0000313" key="13">
    <source>
        <dbReference type="EMBL" id="SET19356.1"/>
    </source>
</evidence>
<dbReference type="RefSeq" id="WP_074648891.1">
    <property type="nucleotide sequence ID" value="NZ_FOIL01000007.1"/>
</dbReference>
<feature type="domain" description="P-type ATPase A" evidence="12">
    <location>
        <begin position="125"/>
        <end position="224"/>
    </location>
</feature>
<keyword evidence="11" id="KW-0547">Nucleotide-binding</keyword>
<dbReference type="InterPro" id="IPR023299">
    <property type="entry name" value="ATPase_P-typ_cyto_dom_N"/>
</dbReference>
<keyword evidence="14" id="KW-1185">Reference proteome</keyword>